<dbReference type="Gene3D" id="3.40.190.10">
    <property type="entry name" value="Periplasmic binding protein-like II"/>
    <property type="match status" value="2"/>
</dbReference>
<dbReference type="InterPro" id="IPR001638">
    <property type="entry name" value="Solute-binding_3/MltF_N"/>
</dbReference>
<organism evidence="4 5">
    <name type="scientific">Vibrio sinaloensis DSM 21326</name>
    <dbReference type="NCBI Taxonomy" id="945550"/>
    <lineage>
        <taxon>Bacteria</taxon>
        <taxon>Pseudomonadati</taxon>
        <taxon>Pseudomonadota</taxon>
        <taxon>Gammaproteobacteria</taxon>
        <taxon>Vibrionales</taxon>
        <taxon>Vibrionaceae</taxon>
        <taxon>Vibrio</taxon>
        <taxon>Vibrio oreintalis group</taxon>
    </lineage>
</organism>
<sequence length="255" mass="29135">MGLSYHRVMVKGMVIWGISVTCYATTSLNVAQDIWPPYVMDTPIGEGIAHDIVTQGLVRAGYKFAYQHKPWARVLKETYYGKNDIIVAIWKSAERERKYHFTEPYLYNHLAVISRAGNDKFDYQGLDSLNGLKVALIDNYAYPSDLLDHPNIEPVPSSDLTTSFRLLLSHRADVVVSDEFVALWTLKEAKLPHGRFHFSANKLATNSLHAAVRKSHPLSQQIVYSLNYHFRTIDEVKLGELKKKYGLEKIELERP</sequence>
<comment type="similarity">
    <text evidence="1">Belongs to the bacterial solute-binding protein 3 family.</text>
</comment>
<evidence type="ECO:0000256" key="1">
    <source>
        <dbReference type="ARBA" id="ARBA00010333"/>
    </source>
</evidence>
<evidence type="ECO:0000313" key="4">
    <source>
        <dbReference type="EMBL" id="EGA71289.1"/>
    </source>
</evidence>
<dbReference type="Proteomes" id="UP000006228">
    <property type="component" value="Unassembled WGS sequence"/>
</dbReference>
<dbReference type="SMART" id="SM00062">
    <property type="entry name" value="PBPb"/>
    <property type="match status" value="1"/>
</dbReference>
<dbReference type="Pfam" id="PF00497">
    <property type="entry name" value="SBP_bac_3"/>
    <property type="match status" value="1"/>
</dbReference>
<dbReference type="PANTHER" id="PTHR35936:SF25">
    <property type="entry name" value="ABC TRANSPORTER SUBSTRATE-BINDING PROTEIN"/>
    <property type="match status" value="1"/>
</dbReference>
<dbReference type="AlphaFoldDB" id="E8M3U6"/>
<keyword evidence="2" id="KW-0732">Signal</keyword>
<feature type="domain" description="Solute-binding protein family 3/N-terminal" evidence="3">
    <location>
        <begin position="27"/>
        <end position="249"/>
    </location>
</feature>
<accession>E8M3U6</accession>
<evidence type="ECO:0000259" key="3">
    <source>
        <dbReference type="SMART" id="SM00062"/>
    </source>
</evidence>
<dbReference type="PANTHER" id="PTHR35936">
    <property type="entry name" value="MEMBRANE-BOUND LYTIC MUREIN TRANSGLYCOSYLASE F"/>
    <property type="match status" value="1"/>
</dbReference>
<dbReference type="EMBL" id="AEVT01000023">
    <property type="protein sequence ID" value="EGA71289.1"/>
    <property type="molecule type" value="Genomic_DNA"/>
</dbReference>
<comment type="caution">
    <text evidence="4">The sequence shown here is derived from an EMBL/GenBank/DDBJ whole genome shotgun (WGS) entry which is preliminary data.</text>
</comment>
<protein>
    <submittedName>
        <fullName evidence="4">Putative amino acid ABC transporter, periplasmic amino acid-binding protein</fullName>
    </submittedName>
</protein>
<name>E8M3U6_PHOS4</name>
<dbReference type="RefSeq" id="WP_008074699.1">
    <property type="nucleotide sequence ID" value="NZ_AEVT01000023.1"/>
</dbReference>
<proteinExistence type="inferred from homology"/>
<reference evidence="4 5" key="1">
    <citation type="journal article" date="2012" name="Int. J. Syst. Evol. Microbiol.">
        <title>Vibrio caribbeanicus sp. nov., isolated from the marine sponge Scleritoderma cyanea.</title>
        <authorList>
            <person name="Hoffmann M."/>
            <person name="Monday S.R."/>
            <person name="Allard M.W."/>
            <person name="Strain E.A."/>
            <person name="Whittaker P."/>
            <person name="Naum M."/>
            <person name="McCarthy P.J."/>
            <person name="Lopez J.V."/>
            <person name="Fischer M."/>
            <person name="Brown E.W."/>
        </authorList>
    </citation>
    <scope>NUCLEOTIDE SEQUENCE [LARGE SCALE GENOMIC DNA]</scope>
    <source>
        <strain evidence="5">DSMZ 21326</strain>
    </source>
</reference>
<dbReference type="eggNOG" id="COG0834">
    <property type="taxonomic scope" value="Bacteria"/>
</dbReference>
<evidence type="ECO:0000313" key="5">
    <source>
        <dbReference type="Proteomes" id="UP000006228"/>
    </source>
</evidence>
<gene>
    <name evidence="4" type="ORF">VISI1226_13236</name>
</gene>
<dbReference type="SUPFAM" id="SSF53850">
    <property type="entry name" value="Periplasmic binding protein-like II"/>
    <property type="match status" value="1"/>
</dbReference>
<evidence type="ECO:0000256" key="2">
    <source>
        <dbReference type="ARBA" id="ARBA00022729"/>
    </source>
</evidence>